<keyword evidence="8" id="KW-0472">Membrane</keyword>
<dbReference type="SUPFAM" id="SSF52058">
    <property type="entry name" value="L domain-like"/>
    <property type="match status" value="1"/>
</dbReference>
<feature type="domain" description="Gram-positive cocci surface proteins LPxTG" evidence="10">
    <location>
        <begin position="593"/>
        <end position="633"/>
    </location>
</feature>
<dbReference type="InterPro" id="IPR019931">
    <property type="entry name" value="LPXTG_anchor"/>
</dbReference>
<feature type="transmembrane region" description="Helical" evidence="8">
    <location>
        <begin position="610"/>
        <end position="629"/>
    </location>
</feature>
<dbReference type="Pfam" id="PF06458">
    <property type="entry name" value="MucBP"/>
    <property type="match status" value="3"/>
</dbReference>
<dbReference type="Gene3D" id="3.10.20.320">
    <property type="entry name" value="Putative peptidoglycan bound protein (lpxtg motif)"/>
    <property type="match status" value="3"/>
</dbReference>
<evidence type="ECO:0000313" key="12">
    <source>
        <dbReference type="EMBL" id="MDG4984896.1"/>
    </source>
</evidence>
<sequence>MKKSILSVGLLLGIFLLSNNVLVSADSQVNKFTVISTKNSSTESIDSWMPDKTLQTAIAKQLGFNDLNMITKSSIQKLTYLSFSEETGSLLSSLTGLEFATNLSVLYIPKSEVSDITPLAKCTKLTQLYLMFSKIDNIAPLKNLNNLFNLHLDSNPFTDYSPIAGLTNIEEFGSRHSNIKNISFLSNWSKLKLLYLWDNDISDFSLISNLTNLKTLELSYNDINDSSLLINYPLLTQIYLDGNNISDISPLSDINSLQYLSIFGNHISDISPLSKLSNLGTLNADNQTISLNKISVGGESYIQESNIKSKNGVIVALAADSQDEKGTNVNNGIEWTNLKETGFFNSTWTDKGNNFSGRIVLPYERKKESELVLDYLDTNGKKISDNIVLKGQIDDGYDVSGQEYKKIIPGYALKEVQGNVIGKFTDKVQTITYVYTKNPVAGGAVKVKYIDTYGNIISKDVTKSGNIGEDYSTEKKTIAGYTFKEVQGNVTGKFTDKVQTITYVYTKNIAASGVVTVKYIDTDGNTISEAVNKLGNVGEDYSTEQKIIPGYIFREIQGNATGQFTAQAQTVTYVYTKKPVGASSSKVDSAFSKKVTKTLPQTGENPTFKIVASIFGSLLLGIGLVLSLLRARKIK</sequence>
<feature type="domain" description="MucBP" evidence="11">
    <location>
        <begin position="515"/>
        <end position="576"/>
    </location>
</feature>
<dbReference type="InterPro" id="IPR001611">
    <property type="entry name" value="Leu-rich_rpt"/>
</dbReference>
<evidence type="ECO:0000256" key="1">
    <source>
        <dbReference type="ARBA" id="ARBA00009432"/>
    </source>
</evidence>
<dbReference type="Gene3D" id="3.80.10.10">
    <property type="entry name" value="Ribonuclease Inhibitor"/>
    <property type="match status" value="1"/>
</dbReference>
<evidence type="ECO:0000259" key="10">
    <source>
        <dbReference type="Pfam" id="PF00746"/>
    </source>
</evidence>
<keyword evidence="7" id="KW-0572">Peptidoglycan-anchor</keyword>
<feature type="chain" id="PRO_5040917411" evidence="9">
    <location>
        <begin position="26"/>
        <end position="635"/>
    </location>
</feature>
<dbReference type="InterPro" id="IPR050836">
    <property type="entry name" value="SDS22/Internalin_LRR"/>
</dbReference>
<evidence type="ECO:0000259" key="11">
    <source>
        <dbReference type="Pfam" id="PF06458"/>
    </source>
</evidence>
<comment type="caution">
    <text evidence="12">The sequence shown here is derived from an EMBL/GenBank/DDBJ whole genome shotgun (WGS) entry which is preliminary data.</text>
</comment>
<keyword evidence="8" id="KW-0812">Transmembrane</keyword>
<keyword evidence="8" id="KW-1133">Transmembrane helix</keyword>
<keyword evidence="6" id="KW-0677">Repeat</keyword>
<dbReference type="Proteomes" id="UP001152614">
    <property type="component" value="Unassembled WGS sequence"/>
</dbReference>
<dbReference type="InterPro" id="IPR014755">
    <property type="entry name" value="Cu-Rt/internalin_Ig-like"/>
</dbReference>
<evidence type="ECO:0000256" key="9">
    <source>
        <dbReference type="SAM" id="SignalP"/>
    </source>
</evidence>
<keyword evidence="2" id="KW-0134">Cell wall</keyword>
<dbReference type="PANTHER" id="PTHR46652:SF3">
    <property type="entry name" value="LEUCINE-RICH REPEAT-CONTAINING PROTEIN 9"/>
    <property type="match status" value="1"/>
</dbReference>
<dbReference type="Gene3D" id="2.60.40.1220">
    <property type="match status" value="1"/>
</dbReference>
<comment type="similarity">
    <text evidence="1">Belongs to the internalin family.</text>
</comment>
<dbReference type="NCBIfam" id="TIGR01167">
    <property type="entry name" value="LPXTG_anchor"/>
    <property type="match status" value="1"/>
</dbReference>
<accession>A0A9X4NIU1</accession>
<keyword evidence="5 9" id="KW-0732">Signal</keyword>
<dbReference type="RefSeq" id="WP_278229322.1">
    <property type="nucleotide sequence ID" value="NZ_JAOWLY010000015.1"/>
</dbReference>
<organism evidence="12 13">
    <name type="scientific">Lactococcus lactis</name>
    <dbReference type="NCBI Taxonomy" id="1358"/>
    <lineage>
        <taxon>Bacteria</taxon>
        <taxon>Bacillati</taxon>
        <taxon>Bacillota</taxon>
        <taxon>Bacilli</taxon>
        <taxon>Lactobacillales</taxon>
        <taxon>Streptococcaceae</taxon>
        <taxon>Lactococcus</taxon>
    </lineage>
</organism>
<proteinExistence type="inferred from homology"/>
<reference evidence="12" key="1">
    <citation type="submission" date="2022-10" db="EMBL/GenBank/DDBJ databases">
        <authorList>
            <person name="Turner M.S."/>
            <person name="Huang W."/>
        </authorList>
    </citation>
    <scope>NUCLEOTIDE SEQUENCE</scope>
    <source>
        <strain evidence="12">3</strain>
    </source>
</reference>
<evidence type="ECO:0000256" key="7">
    <source>
        <dbReference type="ARBA" id="ARBA00023088"/>
    </source>
</evidence>
<evidence type="ECO:0000256" key="2">
    <source>
        <dbReference type="ARBA" id="ARBA00022512"/>
    </source>
</evidence>
<dbReference type="PROSITE" id="PS51450">
    <property type="entry name" value="LRR"/>
    <property type="match status" value="4"/>
</dbReference>
<dbReference type="EMBL" id="JAOWLY010000015">
    <property type="protein sequence ID" value="MDG4984896.1"/>
    <property type="molecule type" value="Genomic_DNA"/>
</dbReference>
<dbReference type="InterPro" id="IPR032675">
    <property type="entry name" value="LRR_dom_sf"/>
</dbReference>
<dbReference type="Pfam" id="PF00746">
    <property type="entry name" value="Gram_pos_anchor"/>
    <property type="match status" value="1"/>
</dbReference>
<feature type="signal peptide" evidence="9">
    <location>
        <begin position="1"/>
        <end position="25"/>
    </location>
</feature>
<protein>
    <submittedName>
        <fullName evidence="12">MucBP domain-containing protein</fullName>
    </submittedName>
</protein>
<evidence type="ECO:0000256" key="8">
    <source>
        <dbReference type="SAM" id="Phobius"/>
    </source>
</evidence>
<feature type="domain" description="MucBP" evidence="11">
    <location>
        <begin position="374"/>
        <end position="436"/>
    </location>
</feature>
<evidence type="ECO:0000256" key="6">
    <source>
        <dbReference type="ARBA" id="ARBA00022737"/>
    </source>
</evidence>
<keyword evidence="4" id="KW-0433">Leucine-rich repeat</keyword>
<evidence type="ECO:0000256" key="3">
    <source>
        <dbReference type="ARBA" id="ARBA00022525"/>
    </source>
</evidence>
<feature type="domain" description="MucBP" evidence="11">
    <location>
        <begin position="445"/>
        <end position="506"/>
    </location>
</feature>
<dbReference type="AlphaFoldDB" id="A0A9X4NIU1"/>
<evidence type="ECO:0000313" key="13">
    <source>
        <dbReference type="Proteomes" id="UP001152614"/>
    </source>
</evidence>
<evidence type="ECO:0000256" key="4">
    <source>
        <dbReference type="ARBA" id="ARBA00022614"/>
    </source>
</evidence>
<evidence type="ECO:0000256" key="5">
    <source>
        <dbReference type="ARBA" id="ARBA00022729"/>
    </source>
</evidence>
<name>A0A9X4NIU1_9LACT</name>
<gene>
    <name evidence="12" type="ORF">OGZ51_12140</name>
</gene>
<dbReference type="InterPro" id="IPR009459">
    <property type="entry name" value="MucBP_dom"/>
</dbReference>
<reference evidence="12" key="2">
    <citation type="journal article" date="2023" name="Food Microbiol.">
        <title>Evaluation of the fermentation potential of lactic acid bacteria isolated from herbs, fruits and vegetables as starter cultures in nut-based milk alternatives.</title>
        <authorList>
            <person name="Huang W."/>
            <person name="Dong A."/>
            <person name="Pham H.T."/>
            <person name="Zhou C."/>
            <person name="Huo Z."/>
            <person name="Watjen A.P."/>
            <person name="Prakash S."/>
            <person name="Bang-Berthelsen C.H."/>
            <person name="Turner M.S."/>
        </authorList>
    </citation>
    <scope>NUCLEOTIDE SEQUENCE</scope>
    <source>
        <strain evidence="12">3</strain>
    </source>
</reference>
<dbReference type="PANTHER" id="PTHR46652">
    <property type="entry name" value="LEUCINE-RICH REPEAT AND IQ DOMAIN-CONTAINING PROTEIN 1-RELATED"/>
    <property type="match status" value="1"/>
</dbReference>
<keyword evidence="3" id="KW-0964">Secreted</keyword>